<comment type="caution">
    <text evidence="4">The sequence shown here is derived from an EMBL/GenBank/DDBJ whole genome shotgun (WGS) entry which is preliminary data.</text>
</comment>
<evidence type="ECO:0000313" key="4">
    <source>
        <dbReference type="EMBL" id="OIJ63618.1"/>
    </source>
</evidence>
<accession>A0A1J4NNA2</accession>
<dbReference type="InterPro" id="IPR024983">
    <property type="entry name" value="CHAT_dom"/>
</dbReference>
<feature type="region of interest" description="Disordered" evidence="2">
    <location>
        <begin position="1005"/>
        <end position="1028"/>
    </location>
</feature>
<evidence type="ECO:0000256" key="1">
    <source>
        <dbReference type="PROSITE-ProRule" id="PRU00339"/>
    </source>
</evidence>
<proteinExistence type="predicted"/>
<dbReference type="AlphaFoldDB" id="A0A1J4NNA2"/>
<protein>
    <recommendedName>
        <fullName evidence="3">CHAT domain-containing protein</fullName>
    </recommendedName>
</protein>
<keyword evidence="1" id="KW-0802">TPR repeat</keyword>
<dbReference type="InterPro" id="IPR011990">
    <property type="entry name" value="TPR-like_helical_dom_sf"/>
</dbReference>
<dbReference type="PROSITE" id="PS50005">
    <property type="entry name" value="TPR"/>
    <property type="match status" value="1"/>
</dbReference>
<feature type="region of interest" description="Disordered" evidence="2">
    <location>
        <begin position="862"/>
        <end position="881"/>
    </location>
</feature>
<evidence type="ECO:0000259" key="3">
    <source>
        <dbReference type="Pfam" id="PF12770"/>
    </source>
</evidence>
<dbReference type="Pfam" id="PF12770">
    <property type="entry name" value="CHAT"/>
    <property type="match status" value="1"/>
</dbReference>
<dbReference type="InterPro" id="IPR019734">
    <property type="entry name" value="TPR_rpt"/>
</dbReference>
<reference evidence="4" key="1">
    <citation type="submission" date="2016-10" db="EMBL/GenBank/DDBJ databases">
        <title>Genome sequence of Streptomyces mangrovisoli MUSC 149.</title>
        <authorList>
            <person name="Lee L.-H."/>
            <person name="Ser H.-L."/>
        </authorList>
    </citation>
    <scope>NUCLEOTIDE SEQUENCE [LARGE SCALE GENOMIC DNA]</scope>
    <source>
        <strain evidence="4">MUSC 149</strain>
    </source>
</reference>
<dbReference type="STRING" id="1428628.WN71_032875"/>
<dbReference type="PANTHER" id="PTHR10098:SF108">
    <property type="entry name" value="TETRATRICOPEPTIDE REPEAT PROTEIN 28"/>
    <property type="match status" value="1"/>
</dbReference>
<feature type="repeat" description="TPR" evidence="1">
    <location>
        <begin position="509"/>
        <end position="542"/>
    </location>
</feature>
<gene>
    <name evidence="4" type="ORF">WN71_032875</name>
</gene>
<sequence length="1083" mass="117322">MYRADAQRQLVYFCPPHTSSESDQANEKIYVEALLDQLGPVSAEEAEKSGVLSVMFDAARGLLAPAGRRGAAGGTGPRRYRVKAPRSAPPPEVLRIAEEMMTIGRAGLGRSLSDRPVAAELTRLAERGLELLGDCHQPELRGAFEIELGKALSSVNRGNDIVGLERAIGLLLRGAQRISRRKEPARWAAVRYELARAYGQRYTGDVHANQNLAIRHLRTVLEEAGHELKRETWARVRSELAKVLIDQGTQSAPGQIEEAIGLLEPVVARLDPARYKDLWCDAQSHLAGAYNVRQQGDPAVNSEHVVRLYEELNTFESEELDPEQWANTQARLAVSLSRRMRGDRRENSLRAREHLLRALAVYERVGDRAEASSTYDKLAIVAGKLGEYEEEIRCHEAALADRPRINAPHLWARSMSKLGWARLGQAERGEADDPAATARRGLAHIEDALAAYEGLPTGFELGFQLISLADACRLCRTLDPSREDELRERELSALREAMGRANGRWDLMAWAAEKLGHALAERGDWCAAADAYQRAVEADEQLFRVCLVTSSRESRLNTAGDLHQRAAYALARGGRPEEALLCLERGRTRSFNLVLSPDHDQLQQLARAEPEVHAGYVRAAETVHALEARNRELGRGGEPADGGREIDSAEYELGGPLDEARAELAAALARVREVPGMASFLREATRADILGAARPGEPLCYIATTNAGSIALIVRHETDPGARVEAVESTLTAADARVLADAFARTVRERGGELRELLPRLGKELVGPVAEALGSATAVVVVACGPTAHLPLHAAHLPSTNEPLLATCAVAYAPSARLLLAARRRAAAPQPEPFLVAASTPGQDGGLLAAEEAETLRRLFAAGESRDPTGSPSGKEGSCTSGDLLGALRGGTHVHLACHGAYDPADPLASRLDLGGERLTLADLLNTRPRPLERARLVTLSACDTGLVDPRLPDEAIGLPTGILLAGGAGVVCTRWKTNDTAAVLLMIAFYRRLLGHGITQPSYGSPSGAIESRPYDDPPGGPESPGPALRAAQLWLRSVTVPELLGQDWLPAEIRRRLMSPRVPLRPFQHPYLWAPFSLVGA</sequence>
<dbReference type="SUPFAM" id="SSF48452">
    <property type="entry name" value="TPR-like"/>
    <property type="match status" value="2"/>
</dbReference>
<dbReference type="Gene3D" id="1.25.40.10">
    <property type="entry name" value="Tetratricopeptide repeat domain"/>
    <property type="match status" value="2"/>
</dbReference>
<name>A0A1J4NNA2_9ACTN</name>
<organism evidence="4 5">
    <name type="scientific">Streptomyces mangrovisoli</name>
    <dbReference type="NCBI Taxonomy" id="1428628"/>
    <lineage>
        <taxon>Bacteria</taxon>
        <taxon>Bacillati</taxon>
        <taxon>Actinomycetota</taxon>
        <taxon>Actinomycetes</taxon>
        <taxon>Kitasatosporales</taxon>
        <taxon>Streptomycetaceae</taxon>
        <taxon>Streptomyces</taxon>
    </lineage>
</organism>
<dbReference type="EMBL" id="LAVA02000097">
    <property type="protein sequence ID" value="OIJ63618.1"/>
    <property type="molecule type" value="Genomic_DNA"/>
</dbReference>
<feature type="domain" description="CHAT" evidence="3">
    <location>
        <begin position="756"/>
        <end position="1082"/>
    </location>
</feature>
<dbReference type="Proteomes" id="UP000034196">
    <property type="component" value="Unassembled WGS sequence"/>
</dbReference>
<evidence type="ECO:0000313" key="5">
    <source>
        <dbReference type="Proteomes" id="UP000034196"/>
    </source>
</evidence>
<keyword evidence="5" id="KW-1185">Reference proteome</keyword>
<dbReference type="PANTHER" id="PTHR10098">
    <property type="entry name" value="RAPSYN-RELATED"/>
    <property type="match status" value="1"/>
</dbReference>
<feature type="region of interest" description="Disordered" evidence="2">
    <location>
        <begin position="67"/>
        <end position="87"/>
    </location>
</feature>
<evidence type="ECO:0000256" key="2">
    <source>
        <dbReference type="SAM" id="MobiDB-lite"/>
    </source>
</evidence>